<feature type="domain" description="CBS" evidence="4">
    <location>
        <begin position="271"/>
        <end position="324"/>
    </location>
</feature>
<evidence type="ECO:0000259" key="4">
    <source>
        <dbReference type="PROSITE" id="PS51371"/>
    </source>
</evidence>
<dbReference type="RefSeq" id="WP_012035525.1">
    <property type="nucleotide sequence ID" value="NC_009464.1"/>
</dbReference>
<dbReference type="SUPFAM" id="SSF54631">
    <property type="entry name" value="CBS-domain pair"/>
    <property type="match status" value="3"/>
</dbReference>
<feature type="domain" description="CBS" evidence="4">
    <location>
        <begin position="133"/>
        <end position="192"/>
    </location>
</feature>
<dbReference type="OrthoDB" id="43333at2157"/>
<dbReference type="Pfam" id="PF00571">
    <property type="entry name" value="CBS"/>
    <property type="match status" value="4"/>
</dbReference>
<keyword evidence="2" id="KW-0486">Methionine biosynthesis</keyword>
<dbReference type="Proteomes" id="UP000000663">
    <property type="component" value="Chromosome"/>
</dbReference>
<dbReference type="Gene3D" id="3.10.580.10">
    <property type="entry name" value="CBS-domain"/>
    <property type="match status" value="2"/>
</dbReference>
<dbReference type="SMART" id="SM00116">
    <property type="entry name" value="CBS"/>
    <property type="match status" value="4"/>
</dbReference>
<dbReference type="AlphaFoldDB" id="Q0W3J9"/>
<dbReference type="PANTHER" id="PTHR48108:SF6">
    <property type="entry name" value="CBS DOMAIN-CONTAINING PROTEIN CBSX1, CHLOROPLASTIC"/>
    <property type="match status" value="1"/>
</dbReference>
<dbReference type="GO" id="GO:0009086">
    <property type="term" value="P:methionine biosynthetic process"/>
    <property type="evidence" value="ECO:0007669"/>
    <property type="project" value="UniProtKB-KW"/>
</dbReference>
<dbReference type="KEGG" id="rci:RCIX1866"/>
<keyword evidence="1" id="KW-0677">Repeat</keyword>
<keyword evidence="2" id="KW-0028">Amino-acid biosynthesis</keyword>
<dbReference type="GeneID" id="5144776"/>
<evidence type="ECO:0000313" key="6">
    <source>
        <dbReference type="Proteomes" id="UP000000663"/>
    </source>
</evidence>
<keyword evidence="6" id="KW-1185">Reference proteome</keyword>
<dbReference type="CDD" id="cd17779">
    <property type="entry name" value="CBS_archAMPK_gamma-repeat1"/>
    <property type="match status" value="1"/>
</dbReference>
<name>Q0W3J9_METAR</name>
<organism evidence="5 6">
    <name type="scientific">Methanocella arvoryzae (strain DSM 22066 / NBRC 105507 / MRE50)</name>
    <dbReference type="NCBI Taxonomy" id="351160"/>
    <lineage>
        <taxon>Archaea</taxon>
        <taxon>Methanobacteriati</taxon>
        <taxon>Methanobacteriota</taxon>
        <taxon>Stenosarchaea group</taxon>
        <taxon>Methanomicrobia</taxon>
        <taxon>Methanocellales</taxon>
        <taxon>Methanocellaceae</taxon>
        <taxon>Methanocella</taxon>
    </lineage>
</organism>
<sequence>MNRNEVGEFGGQRRSRRYNSGRFEADLQRGQVTRDLNFKQRISKRESGIMTVSQKEVVTIPPTTTVMGAAKTMVGYNYRRLPVADPGTKRIEGICTVMDFIDYLGGGEKRAIIERKYDGNMILAINAPVTEIMQYDVVTVSDESSLEDAISLMISRSVGGLPVIDEERRIVGILTERDVVRIMGDAVVGRKVSDIMSRQVTTAPPDMTIEEAARMMVSSDFRRLPVTAGNLVCGIITATDIMRYLGSGDAFRKLVTGNVHEAMGAPISSIMKTDILTIRSDEDLGGVAQIMARNRIGCMPVIDSSGLTGIVTEHDIVMSLKEAV</sequence>
<dbReference type="InterPro" id="IPR051462">
    <property type="entry name" value="CBS_domain-containing"/>
</dbReference>
<dbReference type="EMBL" id="AM114193">
    <property type="protein sequence ID" value="CAJ37044.1"/>
    <property type="molecule type" value="Genomic_DNA"/>
</dbReference>
<evidence type="ECO:0000313" key="5">
    <source>
        <dbReference type="EMBL" id="CAJ37044.1"/>
    </source>
</evidence>
<evidence type="ECO:0000256" key="1">
    <source>
        <dbReference type="ARBA" id="ARBA00022737"/>
    </source>
</evidence>
<keyword evidence="3" id="KW-0129">CBS domain</keyword>
<accession>Q0W3J9</accession>
<gene>
    <name evidence="5" type="ORF">RCIX1866</name>
</gene>
<proteinExistence type="predicted"/>
<evidence type="ECO:0000256" key="2">
    <source>
        <dbReference type="ARBA" id="ARBA00023167"/>
    </source>
</evidence>
<evidence type="ECO:0000256" key="3">
    <source>
        <dbReference type="PROSITE-ProRule" id="PRU00703"/>
    </source>
</evidence>
<dbReference type="InterPro" id="IPR000644">
    <property type="entry name" value="CBS_dom"/>
</dbReference>
<protein>
    <submittedName>
        <fullName evidence="5">Conserved hypothetical CBS domain protein</fullName>
    </submittedName>
</protein>
<feature type="domain" description="CBS" evidence="4">
    <location>
        <begin position="196"/>
        <end position="251"/>
    </location>
</feature>
<dbReference type="PROSITE" id="PS51371">
    <property type="entry name" value="CBS"/>
    <property type="match status" value="4"/>
</dbReference>
<feature type="domain" description="CBS" evidence="4">
    <location>
        <begin position="50"/>
        <end position="110"/>
    </location>
</feature>
<dbReference type="InterPro" id="IPR046342">
    <property type="entry name" value="CBS_dom_sf"/>
</dbReference>
<reference evidence="5 6" key="1">
    <citation type="journal article" date="2006" name="Science">
        <title>Genome of rice cluster I archaea -- the key methane producers in the rice rhizosphere.</title>
        <authorList>
            <person name="Erkel C."/>
            <person name="Kube M."/>
            <person name="Reinhardt R."/>
            <person name="Liesack W."/>
        </authorList>
    </citation>
    <scope>NUCLEOTIDE SEQUENCE [LARGE SCALE GENOMIC DNA]</scope>
    <source>
        <strain evidence="6">DSM 22066 / NBRC 105507 / MRE50</strain>
    </source>
</reference>
<dbReference type="PANTHER" id="PTHR48108">
    <property type="entry name" value="CBS DOMAIN-CONTAINING PROTEIN CBSX2, CHLOROPLASTIC"/>
    <property type="match status" value="1"/>
</dbReference>
<dbReference type="STRING" id="351160.RCIX1866"/>
<dbReference type="eggNOG" id="arCOG00600">
    <property type="taxonomic scope" value="Archaea"/>
</dbReference>